<dbReference type="SUPFAM" id="SSF52091">
    <property type="entry name" value="SpoIIaa-like"/>
    <property type="match status" value="1"/>
</dbReference>
<sequence>MDHKITTSGNKTTIAMSGRLTFDDQGTFRVMLKDLAEESGAEWLLDITPLEFLDSAGLGLLLRAKAIAEKEGKSIAMKAPTSGHVADIMKISQFHALIPFV</sequence>
<dbReference type="CDD" id="cd07043">
    <property type="entry name" value="STAS_anti-anti-sigma_factors"/>
    <property type="match status" value="1"/>
</dbReference>
<dbReference type="EMBL" id="JBHSCR010000036">
    <property type="protein sequence ID" value="MFC4349815.1"/>
    <property type="molecule type" value="Genomic_DNA"/>
</dbReference>
<keyword evidence="3" id="KW-1185">Reference proteome</keyword>
<name>A0ABV8UG27_9PROT</name>
<dbReference type="PANTHER" id="PTHR33495">
    <property type="entry name" value="ANTI-SIGMA FACTOR ANTAGONIST TM_1081-RELATED-RELATED"/>
    <property type="match status" value="1"/>
</dbReference>
<dbReference type="InterPro" id="IPR002645">
    <property type="entry name" value="STAS_dom"/>
</dbReference>
<comment type="caution">
    <text evidence="2">The sequence shown here is derived from an EMBL/GenBank/DDBJ whole genome shotgun (WGS) entry which is preliminary data.</text>
</comment>
<accession>A0ABV8UG27</accession>
<dbReference type="Proteomes" id="UP001595776">
    <property type="component" value="Unassembled WGS sequence"/>
</dbReference>
<organism evidence="2 3">
    <name type="scientific">Kordiimonas lipolytica</name>
    <dbReference type="NCBI Taxonomy" id="1662421"/>
    <lineage>
        <taxon>Bacteria</taxon>
        <taxon>Pseudomonadati</taxon>
        <taxon>Pseudomonadota</taxon>
        <taxon>Alphaproteobacteria</taxon>
        <taxon>Kordiimonadales</taxon>
        <taxon>Kordiimonadaceae</taxon>
        <taxon>Kordiimonas</taxon>
    </lineage>
</organism>
<dbReference type="Pfam" id="PF13466">
    <property type="entry name" value="STAS_2"/>
    <property type="match status" value="1"/>
</dbReference>
<reference evidence="3" key="1">
    <citation type="journal article" date="2019" name="Int. J. Syst. Evol. Microbiol.">
        <title>The Global Catalogue of Microorganisms (GCM) 10K type strain sequencing project: providing services to taxonomists for standard genome sequencing and annotation.</title>
        <authorList>
            <consortium name="The Broad Institute Genomics Platform"/>
            <consortium name="The Broad Institute Genome Sequencing Center for Infectious Disease"/>
            <person name="Wu L."/>
            <person name="Ma J."/>
        </authorList>
    </citation>
    <scope>NUCLEOTIDE SEQUENCE [LARGE SCALE GENOMIC DNA]</scope>
    <source>
        <strain evidence="3">CGMCC 1.15304</strain>
    </source>
</reference>
<gene>
    <name evidence="2" type="ORF">ACFO5Q_18345</name>
</gene>
<evidence type="ECO:0000259" key="1">
    <source>
        <dbReference type="PROSITE" id="PS50801"/>
    </source>
</evidence>
<proteinExistence type="predicted"/>
<dbReference type="InterPro" id="IPR058548">
    <property type="entry name" value="MlaB-like_STAS"/>
</dbReference>
<feature type="domain" description="STAS" evidence="1">
    <location>
        <begin position="1"/>
        <end position="101"/>
    </location>
</feature>
<dbReference type="PROSITE" id="PS50801">
    <property type="entry name" value="STAS"/>
    <property type="match status" value="1"/>
</dbReference>
<dbReference type="RefSeq" id="WP_068144538.1">
    <property type="nucleotide sequence ID" value="NZ_JBHSCR010000036.1"/>
</dbReference>
<evidence type="ECO:0000313" key="2">
    <source>
        <dbReference type="EMBL" id="MFC4349815.1"/>
    </source>
</evidence>
<evidence type="ECO:0000313" key="3">
    <source>
        <dbReference type="Proteomes" id="UP001595776"/>
    </source>
</evidence>
<dbReference type="Gene3D" id="3.30.750.24">
    <property type="entry name" value="STAS domain"/>
    <property type="match status" value="1"/>
</dbReference>
<dbReference type="InterPro" id="IPR036513">
    <property type="entry name" value="STAS_dom_sf"/>
</dbReference>
<protein>
    <submittedName>
        <fullName evidence="2">STAS domain-containing protein</fullName>
    </submittedName>
</protein>